<evidence type="ECO:0000256" key="4">
    <source>
        <dbReference type="SAM" id="Phobius"/>
    </source>
</evidence>
<evidence type="ECO:0000313" key="5">
    <source>
        <dbReference type="EMBL" id="PCJ22619.1"/>
    </source>
</evidence>
<evidence type="ECO:0000256" key="2">
    <source>
        <dbReference type="ARBA" id="ARBA00022963"/>
    </source>
</evidence>
<reference evidence="6" key="1">
    <citation type="submission" date="2017-08" db="EMBL/GenBank/DDBJ databases">
        <title>A dynamic microbial community with high functional redundancy inhabits the cold, oxic subseafloor aquifer.</title>
        <authorList>
            <person name="Tully B.J."/>
            <person name="Wheat C.G."/>
            <person name="Glazer B.T."/>
            <person name="Huber J.A."/>
        </authorList>
    </citation>
    <scope>NUCLEOTIDE SEQUENCE [LARGE SCALE GENOMIC DNA]</scope>
</reference>
<feature type="transmembrane region" description="Helical" evidence="4">
    <location>
        <begin position="77"/>
        <end position="97"/>
    </location>
</feature>
<keyword evidence="1" id="KW-0378">Hydrolase</keyword>
<evidence type="ECO:0008006" key="7">
    <source>
        <dbReference type="Google" id="ProtNLM"/>
    </source>
</evidence>
<dbReference type="Gene3D" id="3.40.50.1820">
    <property type="entry name" value="alpha/beta hydrolase"/>
    <property type="match status" value="1"/>
</dbReference>
<dbReference type="Pfam" id="PF03403">
    <property type="entry name" value="PAF-AH_p_II"/>
    <property type="match status" value="1"/>
</dbReference>
<evidence type="ECO:0000313" key="6">
    <source>
        <dbReference type="Proteomes" id="UP000218327"/>
    </source>
</evidence>
<sequence>MQLFEWLFITSIIFALVPYTKHWILRYMSSRKLAVLIVIVFLLHLFVENARWQLAPAYLAFMVLTSNLVLMPKLPVWLRVLGVSIGVLAAFVTVLAANSFPVRDIPAPSGPYTVGSFNTFLVDPNRVERYEPSYNRGVTFRVWYPAEVAEPEEYNQATLFSEMYTGDFDLISFLFGYMAHIKTNSYIEAPISRNGPFPLIIFNHGLFSTLDQNPQLVEHLASNGYVVLSLTHPFESLKVDLPDRGIRTFSMDYPADVGFSSIEVSDGGIGDKISTIIGVAHSDLMSAVYAQIDLYTAALTDEEKQQVILDALLLEELQPLQPLLTAINLQSFFDIRSRVRNRSTEYWVEDIQLVIDEFETIDTPIEAFIGQVDLKSIGVMGHSYGGSAAGEFCKIDIRCGAGINLDGTQFGYNWSKPVIAPFLLVNSDTNLGGNDYAYYPPNDNFFDVHIPDSEHPDYIDALTVLPVLRMMGLSGEMPYQELATVVNELSLSFFNQYLKGNEDALVKHLESVPGKIIVRHP</sequence>
<protein>
    <recommendedName>
        <fullName evidence="7">Carboxylic ester hydrolase</fullName>
    </recommendedName>
</protein>
<feature type="transmembrane region" description="Helical" evidence="4">
    <location>
        <begin position="31"/>
        <end position="47"/>
    </location>
</feature>
<dbReference type="SUPFAM" id="SSF53474">
    <property type="entry name" value="alpha/beta-Hydrolases"/>
    <property type="match status" value="1"/>
</dbReference>
<name>A0A2A5ATP9_9GAMM</name>
<dbReference type="InterPro" id="IPR029058">
    <property type="entry name" value="AB_hydrolase_fold"/>
</dbReference>
<dbReference type="PANTHER" id="PTHR10272:SF0">
    <property type="entry name" value="PLATELET-ACTIVATING FACTOR ACETYLHYDROLASE"/>
    <property type="match status" value="1"/>
</dbReference>
<dbReference type="Proteomes" id="UP000218327">
    <property type="component" value="Unassembled WGS sequence"/>
</dbReference>
<keyword evidence="4" id="KW-1133">Transmembrane helix</keyword>
<keyword evidence="2" id="KW-0442">Lipid degradation</keyword>
<keyword evidence="3" id="KW-0443">Lipid metabolism</keyword>
<proteinExistence type="predicted"/>
<organism evidence="5 6">
    <name type="scientific">SAR86 cluster bacterium</name>
    <dbReference type="NCBI Taxonomy" id="2030880"/>
    <lineage>
        <taxon>Bacteria</taxon>
        <taxon>Pseudomonadati</taxon>
        <taxon>Pseudomonadota</taxon>
        <taxon>Gammaproteobacteria</taxon>
        <taxon>SAR86 cluster</taxon>
    </lineage>
</organism>
<keyword evidence="4" id="KW-0812">Transmembrane</keyword>
<comment type="caution">
    <text evidence="5">The sequence shown here is derived from an EMBL/GenBank/DDBJ whole genome shotgun (WGS) entry which is preliminary data.</text>
</comment>
<feature type="transmembrane region" description="Helical" evidence="4">
    <location>
        <begin position="53"/>
        <end position="70"/>
    </location>
</feature>
<dbReference type="AlphaFoldDB" id="A0A2A5ATP9"/>
<accession>A0A2A5ATP9</accession>
<gene>
    <name evidence="5" type="ORF">COA96_13840</name>
</gene>
<dbReference type="GO" id="GO:0003847">
    <property type="term" value="F:1-alkyl-2-acetylglycerophosphocholine esterase activity"/>
    <property type="evidence" value="ECO:0007669"/>
    <property type="project" value="TreeGrafter"/>
</dbReference>
<dbReference type="EMBL" id="NVVJ01000055">
    <property type="protein sequence ID" value="PCJ22619.1"/>
    <property type="molecule type" value="Genomic_DNA"/>
</dbReference>
<dbReference type="PANTHER" id="PTHR10272">
    <property type="entry name" value="PLATELET-ACTIVATING FACTOR ACETYLHYDROLASE"/>
    <property type="match status" value="1"/>
</dbReference>
<evidence type="ECO:0000256" key="1">
    <source>
        <dbReference type="ARBA" id="ARBA00022801"/>
    </source>
</evidence>
<keyword evidence="4" id="KW-0472">Membrane</keyword>
<evidence type="ECO:0000256" key="3">
    <source>
        <dbReference type="ARBA" id="ARBA00023098"/>
    </source>
</evidence>
<feature type="transmembrane region" description="Helical" evidence="4">
    <location>
        <begin position="6"/>
        <end position="24"/>
    </location>
</feature>
<dbReference type="GO" id="GO:0016042">
    <property type="term" value="P:lipid catabolic process"/>
    <property type="evidence" value="ECO:0007669"/>
    <property type="project" value="UniProtKB-KW"/>
</dbReference>